<dbReference type="PANTHER" id="PTHR37826">
    <property type="entry name" value="FLOTILLIN BAND_7_5 DOMAIN PROTEIN"/>
    <property type="match status" value="1"/>
</dbReference>
<dbReference type="InterPro" id="IPR033880">
    <property type="entry name" value="SPFH_YdjI"/>
</dbReference>
<gene>
    <name evidence="2" type="ORF">KSK55_02735</name>
</gene>
<dbReference type="AlphaFoldDB" id="A0A8F5ZF00"/>
<dbReference type="CDD" id="cd03408">
    <property type="entry name" value="SPFH_like_u1"/>
    <property type="match status" value="1"/>
</dbReference>
<sequence length="344" mass="39322">MNQNTNVIEWKDPGTEELLFSFPDENIRWGSSLVVKEWEYAIFIRDGKLFDVFKSGRYILSTQNVPLLTRTYNFLLGYKETPFKVNVIFVSRKIFNGRWGVRSMVKAAEGFKAPIPLMSHGNFQFRIDDPVLFLTQVVGGDSSLNTALMNEYLKGFLNEKLIQEFAKYTYMDVFSQMEKTSTRVMVNISDLMKQRGVELISLNIENVDTEEQYKEDLYKFERFRSQGGFEYRKFETMDKMAESIGTSGGAGIGAGMVLFPQMYQNLMSNQGTVLCPSCNFSIQPGTRFCPQCGNEIMPKESGPRPSTHPPVHNSMCICPFCGTELRFAKTPKFCPYCKENIEPV</sequence>
<dbReference type="EMBL" id="CP077107">
    <property type="protein sequence ID" value="QXO95337.1"/>
    <property type="molecule type" value="Genomic_DNA"/>
</dbReference>
<feature type="domain" description="SPFH" evidence="1">
    <location>
        <begin position="24"/>
        <end position="219"/>
    </location>
</feature>
<name>A0A8F5ZF00_METHU</name>
<evidence type="ECO:0000259" key="1">
    <source>
        <dbReference type="Pfam" id="PF13421"/>
    </source>
</evidence>
<dbReference type="OrthoDB" id="53394at2157"/>
<accession>A0A8F5ZF00</accession>
<protein>
    <submittedName>
        <fullName evidence="2">SPFH domain-containing protein</fullName>
    </submittedName>
</protein>
<proteinExistence type="predicted"/>
<dbReference type="PANTHER" id="PTHR37826:SF2">
    <property type="entry name" value="ZINC-RIBBON DOMAIN-CONTAINING PROTEIN"/>
    <property type="match status" value="1"/>
</dbReference>
<reference evidence="2 3" key="1">
    <citation type="submission" date="2021-06" db="EMBL/GenBank/DDBJ databases">
        <title>Complete genome sequence of the secondary alcohol utilizing methanogen Methanospirillum hungatei strain GP1.</title>
        <authorList>
            <person name="Day L.A."/>
            <person name="Costa K.C."/>
        </authorList>
    </citation>
    <scope>NUCLEOTIDE SEQUENCE [LARGE SCALE GENOMIC DNA]</scope>
    <source>
        <strain evidence="2 3">GP1</strain>
    </source>
</reference>
<evidence type="ECO:0000313" key="3">
    <source>
        <dbReference type="Proteomes" id="UP000694228"/>
    </source>
</evidence>
<organism evidence="2 3">
    <name type="scientific">Methanospirillum hungatei</name>
    <dbReference type="NCBI Taxonomy" id="2203"/>
    <lineage>
        <taxon>Archaea</taxon>
        <taxon>Methanobacteriati</taxon>
        <taxon>Methanobacteriota</taxon>
        <taxon>Stenosarchaea group</taxon>
        <taxon>Methanomicrobia</taxon>
        <taxon>Methanomicrobiales</taxon>
        <taxon>Methanospirillaceae</taxon>
        <taxon>Methanospirillum</taxon>
    </lineage>
</organism>
<evidence type="ECO:0000313" key="2">
    <source>
        <dbReference type="EMBL" id="QXO95337.1"/>
    </source>
</evidence>
<dbReference type="Proteomes" id="UP000694228">
    <property type="component" value="Chromosome"/>
</dbReference>
<dbReference type="Pfam" id="PF13421">
    <property type="entry name" value="Band_7_1"/>
    <property type="match status" value="1"/>
</dbReference>